<keyword evidence="3" id="KW-0805">Transcription regulation</keyword>
<dbReference type="GO" id="GO:0005634">
    <property type="term" value="C:nucleus"/>
    <property type="evidence" value="ECO:0007669"/>
    <property type="project" value="UniProtKB-SubCell"/>
</dbReference>
<dbReference type="GeneID" id="9590207"/>
<dbReference type="InterPro" id="IPR050815">
    <property type="entry name" value="TF_fung"/>
</dbReference>
<sequence>MNGASSSRGVGSRTKPLKRGKACMNCRFLKIKCDGARPVCGPCLKHPKDDECEYDGPGRSRTKALEEQVHRLESRIQELENPGETTPSVTLHEPYSPTHQLSLSPHSSPTSHAGISLSASISPYETTPASTDSPSLLDRPHALPIKSSSSGGSRASPSVADRKPFSPFEEPDVSVIRVLLDNFLPHASEFGFFLSTSRFYNAALVPAPAGHITRPLPALLFAVYLFGVHLSRTDSSQAQSTTFLNQALQTLSVALTSGHPQRVLHTIQTHVLLSYFFYRSGLNIEAKYHAAAACSLVISSGLHKVRSPSAYPGAIGESPIRTSPILLHKPVADAIEEGERISALWSTFALSRLLAVALDPPDAICGVFDVPGVQIDTPWPLTMKEYEDGAMPENLQSTATVRNFVTNNDWYSGDGSSSAALFAKAVILIHRAAYVAGLFSDPMSQRDYQTFSSLFTTTHSLLVGFRDRLPPLIVHTPPLLAHGAAFMPHPGSPPPQDPALRTLLLTHNLMNAAFIKLHMPFFRSDPVSRQHCVAAARAMFDFGNVDIRRFHCLNPIVGTLWTLAVQILIDEVVRLRTAWAGPHSLPGGVVPYDATEEGLIMRAEEETSLGRLRLGIQALDAFADDSALMSTCSLLAAADLSDIAADLLPTEMQAEKCKNLFANVQ</sequence>
<evidence type="ECO:0000259" key="7">
    <source>
        <dbReference type="PROSITE" id="PS50048"/>
    </source>
</evidence>
<dbReference type="RefSeq" id="XP_003032445.1">
    <property type="nucleotide sequence ID" value="XM_003032399.1"/>
</dbReference>
<dbReference type="VEuPathDB" id="FungiDB:SCHCODRAFT_02495705"/>
<evidence type="ECO:0000256" key="3">
    <source>
        <dbReference type="ARBA" id="ARBA00023015"/>
    </source>
</evidence>
<dbReference type="InterPro" id="IPR036864">
    <property type="entry name" value="Zn2-C6_fun-type_DNA-bd_sf"/>
</dbReference>
<keyword evidence="4" id="KW-0804">Transcription</keyword>
<dbReference type="InParanoid" id="D8Q2J9"/>
<accession>D8Q2J9</accession>
<feature type="non-terminal residue" evidence="8">
    <location>
        <position position="665"/>
    </location>
</feature>
<keyword evidence="9" id="KW-1185">Reference proteome</keyword>
<organism evidence="9">
    <name type="scientific">Schizophyllum commune (strain H4-8 / FGSC 9210)</name>
    <name type="common">Split gill fungus</name>
    <dbReference type="NCBI Taxonomy" id="578458"/>
    <lineage>
        <taxon>Eukaryota</taxon>
        <taxon>Fungi</taxon>
        <taxon>Dikarya</taxon>
        <taxon>Basidiomycota</taxon>
        <taxon>Agaricomycotina</taxon>
        <taxon>Agaricomycetes</taxon>
        <taxon>Agaricomycetidae</taxon>
        <taxon>Agaricales</taxon>
        <taxon>Schizophyllaceae</taxon>
        <taxon>Schizophyllum</taxon>
    </lineage>
</organism>
<dbReference type="OrthoDB" id="2309723at2759"/>
<evidence type="ECO:0000256" key="4">
    <source>
        <dbReference type="ARBA" id="ARBA00023163"/>
    </source>
</evidence>
<protein>
    <recommendedName>
        <fullName evidence="7">Zn(2)-C6 fungal-type domain-containing protein</fullName>
    </recommendedName>
</protein>
<dbReference type="KEGG" id="scm:SCHCO_02495705"/>
<gene>
    <name evidence="8" type="ORF">SCHCODRAFT_107513</name>
</gene>
<dbReference type="SMART" id="SM00066">
    <property type="entry name" value="GAL4"/>
    <property type="match status" value="1"/>
</dbReference>
<dbReference type="Gene3D" id="4.10.240.10">
    <property type="entry name" value="Zn(2)-C6 fungal-type DNA-binding domain"/>
    <property type="match status" value="1"/>
</dbReference>
<dbReference type="OMA" id="PDDCEYA"/>
<keyword evidence="2" id="KW-0479">Metal-binding</keyword>
<feature type="region of interest" description="Disordered" evidence="6">
    <location>
        <begin position="74"/>
        <end position="164"/>
    </location>
</feature>
<keyword evidence="5" id="KW-0539">Nucleus</keyword>
<comment type="subcellular location">
    <subcellularLocation>
        <location evidence="1">Nucleus</location>
    </subcellularLocation>
</comment>
<evidence type="ECO:0000256" key="1">
    <source>
        <dbReference type="ARBA" id="ARBA00004123"/>
    </source>
</evidence>
<evidence type="ECO:0000256" key="5">
    <source>
        <dbReference type="ARBA" id="ARBA00023242"/>
    </source>
</evidence>
<dbReference type="GO" id="GO:0000981">
    <property type="term" value="F:DNA-binding transcription factor activity, RNA polymerase II-specific"/>
    <property type="evidence" value="ECO:0007669"/>
    <property type="project" value="InterPro"/>
</dbReference>
<proteinExistence type="predicted"/>
<evidence type="ECO:0000256" key="2">
    <source>
        <dbReference type="ARBA" id="ARBA00022723"/>
    </source>
</evidence>
<dbReference type="AlphaFoldDB" id="D8Q2J9"/>
<dbReference type="STRING" id="578458.D8Q2J9"/>
<feature type="compositionally biased region" description="Low complexity" evidence="6">
    <location>
        <begin position="96"/>
        <end position="112"/>
    </location>
</feature>
<dbReference type="PANTHER" id="PTHR47338">
    <property type="entry name" value="ZN(II)2CYS6 TRANSCRIPTION FACTOR (EUROFUNG)-RELATED"/>
    <property type="match status" value="1"/>
</dbReference>
<dbReference type="CDD" id="cd12148">
    <property type="entry name" value="fungal_TF_MHR"/>
    <property type="match status" value="1"/>
</dbReference>
<name>D8Q2J9_SCHCM</name>
<feature type="domain" description="Zn(2)-C6 fungal-type" evidence="7">
    <location>
        <begin position="22"/>
        <end position="54"/>
    </location>
</feature>
<dbReference type="PANTHER" id="PTHR47338:SF29">
    <property type="entry name" value="ZN(2)-C6 FUNGAL-TYPE DOMAIN-CONTAINING PROTEIN"/>
    <property type="match status" value="1"/>
</dbReference>
<dbReference type="Proteomes" id="UP000007431">
    <property type="component" value="Unassembled WGS sequence"/>
</dbReference>
<dbReference type="EMBL" id="GL377305">
    <property type="protein sequence ID" value="EFI97542.1"/>
    <property type="molecule type" value="Genomic_DNA"/>
</dbReference>
<dbReference type="PROSITE" id="PS00463">
    <property type="entry name" value="ZN2_CY6_FUNGAL_1"/>
    <property type="match status" value="1"/>
</dbReference>
<feature type="compositionally biased region" description="Polar residues" evidence="6">
    <location>
        <begin position="117"/>
        <end position="134"/>
    </location>
</feature>
<dbReference type="SUPFAM" id="SSF57701">
    <property type="entry name" value="Zn2/Cys6 DNA-binding domain"/>
    <property type="match status" value="1"/>
</dbReference>
<evidence type="ECO:0000313" key="8">
    <source>
        <dbReference type="EMBL" id="EFI97542.1"/>
    </source>
</evidence>
<dbReference type="PROSITE" id="PS50048">
    <property type="entry name" value="ZN2_CY6_FUNGAL_2"/>
    <property type="match status" value="1"/>
</dbReference>
<dbReference type="CDD" id="cd00067">
    <property type="entry name" value="GAL4"/>
    <property type="match status" value="1"/>
</dbReference>
<evidence type="ECO:0000256" key="6">
    <source>
        <dbReference type="SAM" id="MobiDB-lite"/>
    </source>
</evidence>
<feature type="compositionally biased region" description="Low complexity" evidence="6">
    <location>
        <begin position="147"/>
        <end position="158"/>
    </location>
</feature>
<evidence type="ECO:0000313" key="9">
    <source>
        <dbReference type="Proteomes" id="UP000007431"/>
    </source>
</evidence>
<dbReference type="Pfam" id="PF00172">
    <property type="entry name" value="Zn_clus"/>
    <property type="match status" value="1"/>
</dbReference>
<dbReference type="InterPro" id="IPR001138">
    <property type="entry name" value="Zn2Cys6_DnaBD"/>
</dbReference>
<dbReference type="eggNOG" id="ENOG502QWTJ">
    <property type="taxonomic scope" value="Eukaryota"/>
</dbReference>
<reference evidence="8 9" key="1">
    <citation type="journal article" date="2010" name="Nat. Biotechnol.">
        <title>Genome sequence of the model mushroom Schizophyllum commune.</title>
        <authorList>
            <person name="Ohm R.A."/>
            <person name="de Jong J.F."/>
            <person name="Lugones L.G."/>
            <person name="Aerts A."/>
            <person name="Kothe E."/>
            <person name="Stajich J.E."/>
            <person name="de Vries R.P."/>
            <person name="Record E."/>
            <person name="Levasseur A."/>
            <person name="Baker S.E."/>
            <person name="Bartholomew K.A."/>
            <person name="Coutinho P.M."/>
            <person name="Erdmann S."/>
            <person name="Fowler T.J."/>
            <person name="Gathman A.C."/>
            <person name="Lombard V."/>
            <person name="Henrissat B."/>
            <person name="Knabe N."/>
            <person name="Kuees U."/>
            <person name="Lilly W.W."/>
            <person name="Lindquist E."/>
            <person name="Lucas S."/>
            <person name="Magnuson J.K."/>
            <person name="Piumi F."/>
            <person name="Raudaskoski M."/>
            <person name="Salamov A."/>
            <person name="Schmutz J."/>
            <person name="Schwarze F.W.M.R."/>
            <person name="vanKuyk P.A."/>
            <person name="Horton J.S."/>
            <person name="Grigoriev I.V."/>
            <person name="Woesten H.A.B."/>
        </authorList>
    </citation>
    <scope>NUCLEOTIDE SEQUENCE [LARGE SCALE GENOMIC DNA]</scope>
    <source>
        <strain evidence="9">H4-8 / FGSC 9210</strain>
    </source>
</reference>
<dbReference type="GO" id="GO:0008270">
    <property type="term" value="F:zinc ion binding"/>
    <property type="evidence" value="ECO:0007669"/>
    <property type="project" value="InterPro"/>
</dbReference>
<dbReference type="HOGENOM" id="CLU_022337_1_0_1"/>